<dbReference type="PRINTS" id="PR00904">
    <property type="entry name" value="FRATAXIN"/>
</dbReference>
<dbReference type="Gene3D" id="3.30.920.10">
    <property type="entry name" value="Frataxin/CyaY"/>
    <property type="match status" value="1"/>
</dbReference>
<keyword evidence="4" id="KW-0409">Iron storage</keyword>
<dbReference type="InterPro" id="IPR002908">
    <property type="entry name" value="Frataxin/CyaY"/>
</dbReference>
<organism evidence="13 14">
    <name type="scientific">Hevea brasiliensis</name>
    <name type="common">Para rubber tree</name>
    <name type="synonym">Siphonia brasiliensis</name>
    <dbReference type="NCBI Taxonomy" id="3981"/>
    <lineage>
        <taxon>Eukaryota</taxon>
        <taxon>Viridiplantae</taxon>
        <taxon>Streptophyta</taxon>
        <taxon>Embryophyta</taxon>
        <taxon>Tracheophyta</taxon>
        <taxon>Spermatophyta</taxon>
        <taxon>Magnoliopsida</taxon>
        <taxon>eudicotyledons</taxon>
        <taxon>Gunneridae</taxon>
        <taxon>Pentapetalae</taxon>
        <taxon>rosids</taxon>
        <taxon>fabids</taxon>
        <taxon>Malpighiales</taxon>
        <taxon>Euphorbiaceae</taxon>
        <taxon>Crotonoideae</taxon>
        <taxon>Micrandreae</taxon>
        <taxon>Hevea</taxon>
    </lineage>
</organism>
<keyword evidence="7" id="KW-0809">Transit peptide</keyword>
<dbReference type="PROSITE" id="PS01344">
    <property type="entry name" value="FRATAXIN_1"/>
    <property type="match status" value="1"/>
</dbReference>
<keyword evidence="14" id="KW-1185">Reference proteome</keyword>
<evidence type="ECO:0000256" key="12">
    <source>
        <dbReference type="ARBA" id="ARBA00047990"/>
    </source>
</evidence>
<dbReference type="SUPFAM" id="SSF55387">
    <property type="entry name" value="Frataxin/Nqo15-like"/>
    <property type="match status" value="1"/>
</dbReference>
<comment type="subcellular location">
    <subcellularLocation>
        <location evidence="1">Mitochondrion</location>
    </subcellularLocation>
</comment>
<dbReference type="InterPro" id="IPR017789">
    <property type="entry name" value="Frataxin"/>
</dbReference>
<dbReference type="PANTHER" id="PTHR16821:SF2">
    <property type="entry name" value="FRATAXIN, MITOCHONDRIAL"/>
    <property type="match status" value="1"/>
</dbReference>
<evidence type="ECO:0000256" key="3">
    <source>
        <dbReference type="ARBA" id="ARBA00013107"/>
    </source>
</evidence>
<dbReference type="NCBIfam" id="TIGR03421">
    <property type="entry name" value="FeS_CyaY"/>
    <property type="match status" value="1"/>
</dbReference>
<dbReference type="InterPro" id="IPR020895">
    <property type="entry name" value="Frataxin_CS"/>
</dbReference>
<dbReference type="InterPro" id="IPR036524">
    <property type="entry name" value="Frataxin/CyaY_sf"/>
</dbReference>
<comment type="catalytic activity">
    <reaction evidence="12">
        <text>4 Fe(2+) + O2 + 4 H(+) = 4 Fe(3+) + 2 H2O</text>
        <dbReference type="Rhea" id="RHEA:11148"/>
        <dbReference type="ChEBI" id="CHEBI:15377"/>
        <dbReference type="ChEBI" id="CHEBI:15378"/>
        <dbReference type="ChEBI" id="CHEBI:15379"/>
        <dbReference type="ChEBI" id="CHEBI:29033"/>
        <dbReference type="ChEBI" id="CHEBI:29034"/>
        <dbReference type="EC" id="1.16.3.1"/>
    </reaction>
</comment>
<keyword evidence="10" id="KW-0406">Ion transport</keyword>
<evidence type="ECO:0000256" key="1">
    <source>
        <dbReference type="ARBA" id="ARBA00004173"/>
    </source>
</evidence>
<comment type="similarity">
    <text evidence="2">Belongs to the frataxin family.</text>
</comment>
<protein>
    <recommendedName>
        <fullName evidence="3">ferroxidase</fullName>
        <ecNumber evidence="3">1.16.3.1</ecNumber>
    </recommendedName>
</protein>
<dbReference type="NCBIfam" id="TIGR03422">
    <property type="entry name" value="mito_frataxin"/>
    <property type="match status" value="1"/>
</dbReference>
<evidence type="ECO:0000313" key="14">
    <source>
        <dbReference type="Proteomes" id="UP001174677"/>
    </source>
</evidence>
<dbReference type="EMBL" id="JARPOI010000010">
    <property type="protein sequence ID" value="KAJ9170132.1"/>
    <property type="molecule type" value="Genomic_DNA"/>
</dbReference>
<evidence type="ECO:0000256" key="7">
    <source>
        <dbReference type="ARBA" id="ARBA00022946"/>
    </source>
</evidence>
<keyword evidence="11" id="KW-0496">Mitochondrion</keyword>
<evidence type="ECO:0000256" key="6">
    <source>
        <dbReference type="ARBA" id="ARBA00022496"/>
    </source>
</evidence>
<evidence type="ECO:0000256" key="9">
    <source>
        <dbReference type="ARBA" id="ARBA00023004"/>
    </source>
</evidence>
<keyword evidence="9" id="KW-0408">Iron</keyword>
<dbReference type="EC" id="1.16.3.1" evidence="3"/>
<keyword evidence="8" id="KW-0560">Oxidoreductase</keyword>
<evidence type="ECO:0000256" key="2">
    <source>
        <dbReference type="ARBA" id="ARBA00008183"/>
    </source>
</evidence>
<evidence type="ECO:0000256" key="11">
    <source>
        <dbReference type="ARBA" id="ARBA00023128"/>
    </source>
</evidence>
<evidence type="ECO:0000256" key="5">
    <source>
        <dbReference type="ARBA" id="ARBA00022448"/>
    </source>
</evidence>
<dbReference type="Pfam" id="PF01491">
    <property type="entry name" value="Frataxin_Cyay"/>
    <property type="match status" value="1"/>
</dbReference>
<dbReference type="SMART" id="SM01219">
    <property type="entry name" value="Frataxin_Cyay"/>
    <property type="match status" value="1"/>
</dbReference>
<proteinExistence type="inferred from homology"/>
<evidence type="ECO:0000313" key="13">
    <source>
        <dbReference type="EMBL" id="KAJ9170132.1"/>
    </source>
</evidence>
<gene>
    <name evidence="13" type="ORF">P3X46_018263</name>
</gene>
<name>A0ABQ9LQ58_HEVBR</name>
<evidence type="ECO:0000256" key="4">
    <source>
        <dbReference type="ARBA" id="ARBA00022434"/>
    </source>
</evidence>
<dbReference type="PANTHER" id="PTHR16821">
    <property type="entry name" value="FRATAXIN"/>
    <property type="match status" value="1"/>
</dbReference>
<keyword evidence="5" id="KW-0813">Transport</keyword>
<sequence length="293" mass="33169">MSSSLHRHYNHFSSKICTIPKNGNEIERGEKKRIHISGIPLSATSFTSSPTSIQPNPFPIIVDIREKKTHIYFQFIGQINQNKAKSTRTPKMGSKLLSLRRLSTLLKPHFQSPPTSYYSSKFHHSSSVLLLASRVLRQHSNTLSPPGSSGCCSRSFCSRQLDLDVDSQGPATIDYRSLLQEDEFHRLADSTIHDLQEKLEEYGDSFQIDGLDIDYGNEVLTLKLGDLGTYVLNKQTPNRQLWLSSPVSGPSRFDWDQNSQAWVYRRTKANLLTILESELEQLCGTNMPRIQSS</sequence>
<dbReference type="PROSITE" id="PS50810">
    <property type="entry name" value="FRATAXIN_2"/>
    <property type="match status" value="1"/>
</dbReference>
<reference evidence="13 14" key="1">
    <citation type="journal article" date="2023" name="Plant Biotechnol. J.">
        <title>Chromosome-level wild Hevea brasiliensis genome provides new tools for genomic-assisted breeding and valuable loci to elevate rubber yield.</title>
        <authorList>
            <person name="Cheng H."/>
            <person name="Song X."/>
            <person name="Hu Y."/>
            <person name="Wu T."/>
            <person name="Yang Q."/>
            <person name="An Z."/>
            <person name="Feng S."/>
            <person name="Deng Z."/>
            <person name="Wu W."/>
            <person name="Zeng X."/>
            <person name="Tu M."/>
            <person name="Wang X."/>
            <person name="Huang H."/>
        </authorList>
    </citation>
    <scope>NUCLEOTIDE SEQUENCE [LARGE SCALE GENOMIC DNA]</scope>
    <source>
        <strain evidence="13">MT/VB/25A 57/8</strain>
    </source>
</reference>
<evidence type="ECO:0000256" key="8">
    <source>
        <dbReference type="ARBA" id="ARBA00023002"/>
    </source>
</evidence>
<comment type="caution">
    <text evidence="13">The sequence shown here is derived from an EMBL/GenBank/DDBJ whole genome shotgun (WGS) entry which is preliminary data.</text>
</comment>
<keyword evidence="6" id="KW-0410">Iron transport</keyword>
<dbReference type="CDD" id="cd00503">
    <property type="entry name" value="Frataxin"/>
    <property type="match status" value="1"/>
</dbReference>
<accession>A0ABQ9LQ58</accession>
<evidence type="ECO:0000256" key="10">
    <source>
        <dbReference type="ARBA" id="ARBA00023065"/>
    </source>
</evidence>
<dbReference type="Proteomes" id="UP001174677">
    <property type="component" value="Chromosome 10"/>
</dbReference>